<protein>
    <recommendedName>
        <fullName evidence="4">Pseudouridine synthase</fullName>
        <ecNumber evidence="4">5.4.99.-</ecNumber>
    </recommendedName>
</protein>
<dbReference type="EC" id="5.4.99.-" evidence="4"/>
<feature type="domain" description="Pseudouridine synthase RsuA/RluA-like" evidence="5">
    <location>
        <begin position="15"/>
        <end position="189"/>
    </location>
</feature>
<evidence type="ECO:0000256" key="3">
    <source>
        <dbReference type="PIRSR" id="PIRSR606225-1"/>
    </source>
</evidence>
<dbReference type="AlphaFoldDB" id="A0A1F6WQX4"/>
<dbReference type="Gene3D" id="3.30.2350.10">
    <property type="entry name" value="Pseudouridine synthase"/>
    <property type="match status" value="1"/>
</dbReference>
<evidence type="ECO:0000259" key="5">
    <source>
        <dbReference type="Pfam" id="PF00849"/>
    </source>
</evidence>
<evidence type="ECO:0000256" key="1">
    <source>
        <dbReference type="ARBA" id="ARBA00010876"/>
    </source>
</evidence>
<dbReference type="InterPro" id="IPR050188">
    <property type="entry name" value="RluA_PseudoU_synthase"/>
</dbReference>
<dbReference type="CDD" id="cd02869">
    <property type="entry name" value="PseudoU_synth_RluA_like"/>
    <property type="match status" value="1"/>
</dbReference>
<name>A0A1F6WQX4_9BACT</name>
<proteinExistence type="inferred from homology"/>
<evidence type="ECO:0000256" key="4">
    <source>
        <dbReference type="RuleBase" id="RU362028"/>
    </source>
</evidence>
<dbReference type="PANTHER" id="PTHR21600">
    <property type="entry name" value="MITOCHONDRIAL RNA PSEUDOURIDINE SYNTHASE"/>
    <property type="match status" value="1"/>
</dbReference>
<dbReference type="GO" id="GO:0140098">
    <property type="term" value="F:catalytic activity, acting on RNA"/>
    <property type="evidence" value="ECO:0007669"/>
    <property type="project" value="UniProtKB-ARBA"/>
</dbReference>
<dbReference type="GO" id="GO:0009982">
    <property type="term" value="F:pseudouridine synthase activity"/>
    <property type="evidence" value="ECO:0007669"/>
    <property type="project" value="InterPro"/>
</dbReference>
<comment type="caution">
    <text evidence="6">The sequence shown here is derived from an EMBL/GenBank/DDBJ whole genome shotgun (WGS) entry which is preliminary data.</text>
</comment>
<feature type="active site" evidence="3">
    <location>
        <position position="73"/>
    </location>
</feature>
<dbReference type="InterPro" id="IPR006225">
    <property type="entry name" value="PsdUridine_synth_RluC/D"/>
</dbReference>
<dbReference type="Proteomes" id="UP000178184">
    <property type="component" value="Unassembled WGS sequence"/>
</dbReference>
<reference evidence="6 7" key="1">
    <citation type="journal article" date="2016" name="Nat. Commun.">
        <title>Thousands of microbial genomes shed light on interconnected biogeochemical processes in an aquifer system.</title>
        <authorList>
            <person name="Anantharaman K."/>
            <person name="Brown C.T."/>
            <person name="Hug L.A."/>
            <person name="Sharon I."/>
            <person name="Castelle C.J."/>
            <person name="Probst A.J."/>
            <person name="Thomas B.C."/>
            <person name="Singh A."/>
            <person name="Wilkins M.J."/>
            <person name="Karaoz U."/>
            <person name="Brodie E.L."/>
            <person name="Williams K.H."/>
            <person name="Hubbard S.S."/>
            <person name="Banfield J.F."/>
        </authorList>
    </citation>
    <scope>NUCLEOTIDE SEQUENCE [LARGE SCALE GENOMIC DNA]</scope>
</reference>
<dbReference type="Pfam" id="PF00849">
    <property type="entry name" value="PseudoU_synth_2"/>
    <property type="match status" value="1"/>
</dbReference>
<dbReference type="EMBL" id="MFUO01000004">
    <property type="protein sequence ID" value="OGI84260.1"/>
    <property type="molecule type" value="Genomic_DNA"/>
</dbReference>
<accession>A0A1F6WQX4</accession>
<dbReference type="InterPro" id="IPR020103">
    <property type="entry name" value="PsdUridine_synth_cat_dom_sf"/>
</dbReference>
<comment type="similarity">
    <text evidence="1 4">Belongs to the pseudouridine synthase RluA family.</text>
</comment>
<dbReference type="NCBIfam" id="TIGR00005">
    <property type="entry name" value="rluA_subfam"/>
    <property type="match status" value="1"/>
</dbReference>
<evidence type="ECO:0000313" key="7">
    <source>
        <dbReference type="Proteomes" id="UP000178184"/>
    </source>
</evidence>
<evidence type="ECO:0000256" key="2">
    <source>
        <dbReference type="ARBA" id="ARBA00023235"/>
    </source>
</evidence>
<dbReference type="GO" id="GO:0003723">
    <property type="term" value="F:RNA binding"/>
    <property type="evidence" value="ECO:0007669"/>
    <property type="project" value="InterPro"/>
</dbReference>
<sequence>MNKFKDMVIFEDDAIMVINKPAGLTVHPDGKNEFDTLSNMVLEYNPAMKFVGEPLTVDSGEMIMRPGIVHRLDRDTSGIMVLAKTQNAYDSLKKQFQDHIVKKHYQALVFGSFRHTRGKVDELIGRSNQDIRKWAAGVHARGEKREALTMYTVSGDGKTTGLDGQNYSVSKVSIYPQTGRTHQIRVHMQYIQHPIIGDSLYASYLPELLNMKRQALHSYEIKFTHPKTQKMVNFVAPLPDDMLNAIKELGLSTKTLLN</sequence>
<evidence type="ECO:0000313" key="6">
    <source>
        <dbReference type="EMBL" id="OGI84260.1"/>
    </source>
</evidence>
<dbReference type="InterPro" id="IPR006224">
    <property type="entry name" value="PsdUridine_synth_RluA-like_CS"/>
</dbReference>
<dbReference type="PROSITE" id="PS01129">
    <property type="entry name" value="PSI_RLU"/>
    <property type="match status" value="1"/>
</dbReference>
<dbReference type="PANTHER" id="PTHR21600:SF44">
    <property type="entry name" value="RIBOSOMAL LARGE SUBUNIT PSEUDOURIDINE SYNTHASE D"/>
    <property type="match status" value="1"/>
</dbReference>
<keyword evidence="2 4" id="KW-0413">Isomerase</keyword>
<dbReference type="InterPro" id="IPR006145">
    <property type="entry name" value="PsdUridine_synth_RsuA/RluA"/>
</dbReference>
<comment type="function">
    <text evidence="4">Responsible for synthesis of pseudouridine from uracil.</text>
</comment>
<dbReference type="GO" id="GO:0000455">
    <property type="term" value="P:enzyme-directed rRNA pseudouridine synthesis"/>
    <property type="evidence" value="ECO:0007669"/>
    <property type="project" value="TreeGrafter"/>
</dbReference>
<dbReference type="STRING" id="1801764.A2903_00080"/>
<comment type="catalytic activity">
    <reaction evidence="4">
        <text>a uridine in RNA = a pseudouridine in RNA</text>
        <dbReference type="Rhea" id="RHEA:48348"/>
        <dbReference type="Rhea" id="RHEA-COMP:12068"/>
        <dbReference type="Rhea" id="RHEA-COMP:12069"/>
        <dbReference type="ChEBI" id="CHEBI:65314"/>
        <dbReference type="ChEBI" id="CHEBI:65315"/>
    </reaction>
</comment>
<dbReference type="SUPFAM" id="SSF55120">
    <property type="entry name" value="Pseudouridine synthase"/>
    <property type="match status" value="1"/>
</dbReference>
<gene>
    <name evidence="6" type="ORF">A2903_00080</name>
</gene>
<organism evidence="6 7">
    <name type="scientific">Candidatus Nomurabacteria bacterium RIFCSPLOWO2_01_FULL_33_17</name>
    <dbReference type="NCBI Taxonomy" id="1801764"/>
    <lineage>
        <taxon>Bacteria</taxon>
        <taxon>Candidatus Nomuraibacteriota</taxon>
    </lineage>
</organism>